<dbReference type="SUPFAM" id="SSF46689">
    <property type="entry name" value="Homeodomain-like"/>
    <property type="match status" value="1"/>
</dbReference>
<accession>A0A3A1U6N9</accession>
<proteinExistence type="predicted"/>
<dbReference type="InterPro" id="IPR001647">
    <property type="entry name" value="HTH_TetR"/>
</dbReference>
<keyword evidence="1 2" id="KW-0238">DNA-binding</keyword>
<dbReference type="GO" id="GO:0003677">
    <property type="term" value="F:DNA binding"/>
    <property type="evidence" value="ECO:0007669"/>
    <property type="project" value="UniProtKB-UniRule"/>
</dbReference>
<evidence type="ECO:0000256" key="2">
    <source>
        <dbReference type="PROSITE-ProRule" id="PRU00335"/>
    </source>
</evidence>
<comment type="caution">
    <text evidence="5">The sequence shown here is derived from an EMBL/GenBank/DDBJ whole genome shotgun (WGS) entry which is preliminary data.</text>
</comment>
<dbReference type="Pfam" id="PF00440">
    <property type="entry name" value="TetR_N"/>
    <property type="match status" value="1"/>
</dbReference>
<feature type="region of interest" description="Disordered" evidence="3">
    <location>
        <begin position="76"/>
        <end position="108"/>
    </location>
</feature>
<reference evidence="6" key="1">
    <citation type="submission" date="2018-09" db="EMBL/GenBank/DDBJ databases">
        <authorList>
            <person name="Kim I."/>
        </authorList>
    </citation>
    <scope>NUCLEOTIDE SEQUENCE [LARGE SCALE GENOMIC DNA]</scope>
    <source>
        <strain evidence="6">DD4a</strain>
    </source>
</reference>
<feature type="compositionally biased region" description="Basic and acidic residues" evidence="3">
    <location>
        <begin position="77"/>
        <end position="101"/>
    </location>
</feature>
<evidence type="ECO:0000256" key="3">
    <source>
        <dbReference type="SAM" id="MobiDB-lite"/>
    </source>
</evidence>
<evidence type="ECO:0000313" key="6">
    <source>
        <dbReference type="Proteomes" id="UP000265742"/>
    </source>
</evidence>
<evidence type="ECO:0000259" key="4">
    <source>
        <dbReference type="PROSITE" id="PS50977"/>
    </source>
</evidence>
<feature type="DNA-binding region" description="H-T-H motif" evidence="2">
    <location>
        <begin position="33"/>
        <end position="52"/>
    </location>
</feature>
<dbReference type="EMBL" id="QXTG01000001">
    <property type="protein sequence ID" value="RIX29969.1"/>
    <property type="molecule type" value="Genomic_DNA"/>
</dbReference>
<keyword evidence="6" id="KW-1185">Reference proteome</keyword>
<dbReference type="OrthoDB" id="4641396at2"/>
<organism evidence="5 6">
    <name type="scientific">Amnibacterium setariae</name>
    <dbReference type="NCBI Taxonomy" id="2306585"/>
    <lineage>
        <taxon>Bacteria</taxon>
        <taxon>Bacillati</taxon>
        <taxon>Actinomycetota</taxon>
        <taxon>Actinomycetes</taxon>
        <taxon>Micrococcales</taxon>
        <taxon>Microbacteriaceae</taxon>
        <taxon>Amnibacterium</taxon>
    </lineage>
</organism>
<dbReference type="Gene3D" id="1.10.357.10">
    <property type="entry name" value="Tetracycline Repressor, domain 2"/>
    <property type="match status" value="1"/>
</dbReference>
<feature type="domain" description="HTH tetR-type" evidence="4">
    <location>
        <begin position="10"/>
        <end position="70"/>
    </location>
</feature>
<dbReference type="Proteomes" id="UP000265742">
    <property type="component" value="Unassembled WGS sequence"/>
</dbReference>
<evidence type="ECO:0000313" key="5">
    <source>
        <dbReference type="EMBL" id="RIX29969.1"/>
    </source>
</evidence>
<dbReference type="InterPro" id="IPR009057">
    <property type="entry name" value="Homeodomain-like_sf"/>
</dbReference>
<evidence type="ECO:0000256" key="1">
    <source>
        <dbReference type="ARBA" id="ARBA00023125"/>
    </source>
</evidence>
<protein>
    <submittedName>
        <fullName evidence="5">TetR family transcriptional regulator</fullName>
    </submittedName>
</protein>
<sequence>MPPRPAPDLAGRRDQVVVAARTVAEAEGWSAVTMRRLAGGLGATQPVLYSVFDGRRALVDAVALEGFDALAAPLVRASERERRSPRSRDRGLIVLRARRDSNPQPSDP</sequence>
<dbReference type="AlphaFoldDB" id="A0A3A1U6N9"/>
<name>A0A3A1U6N9_9MICO</name>
<dbReference type="RefSeq" id="WP_119480332.1">
    <property type="nucleotide sequence ID" value="NZ_QXTG01000001.1"/>
</dbReference>
<gene>
    <name evidence="5" type="ORF">D1781_00355</name>
</gene>
<dbReference type="PROSITE" id="PS50977">
    <property type="entry name" value="HTH_TETR_2"/>
    <property type="match status" value="1"/>
</dbReference>